<keyword evidence="1" id="KW-0238">DNA-binding</keyword>
<evidence type="ECO:0000256" key="1">
    <source>
        <dbReference type="PROSITE-ProRule" id="PRU00267"/>
    </source>
</evidence>
<organism evidence="4 5">
    <name type="scientific">Prorocentrum cordatum</name>
    <dbReference type="NCBI Taxonomy" id="2364126"/>
    <lineage>
        <taxon>Eukaryota</taxon>
        <taxon>Sar</taxon>
        <taxon>Alveolata</taxon>
        <taxon>Dinophyceae</taxon>
        <taxon>Prorocentrales</taxon>
        <taxon>Prorocentraceae</taxon>
        <taxon>Prorocentrum</taxon>
    </lineage>
</organism>
<name>A0ABN9QVF6_9DINO</name>
<dbReference type="Gene3D" id="1.10.30.10">
    <property type="entry name" value="High mobility group box domain"/>
    <property type="match status" value="1"/>
</dbReference>
<dbReference type="PROSITE" id="PS50118">
    <property type="entry name" value="HMG_BOX_2"/>
    <property type="match status" value="1"/>
</dbReference>
<dbReference type="Proteomes" id="UP001189429">
    <property type="component" value="Unassembled WGS sequence"/>
</dbReference>
<gene>
    <name evidence="4" type="ORF">PCOR1329_LOCUS15297</name>
</gene>
<keyword evidence="1" id="KW-0539">Nucleus</keyword>
<protein>
    <recommendedName>
        <fullName evidence="3">HMG box domain-containing protein</fullName>
    </recommendedName>
</protein>
<evidence type="ECO:0000313" key="5">
    <source>
        <dbReference type="Proteomes" id="UP001189429"/>
    </source>
</evidence>
<comment type="caution">
    <text evidence="4">The sequence shown here is derived from an EMBL/GenBank/DDBJ whole genome shotgun (WGS) entry which is preliminary data.</text>
</comment>
<dbReference type="InterPro" id="IPR036910">
    <property type="entry name" value="HMG_box_dom_sf"/>
</dbReference>
<feature type="domain" description="HMG box" evidence="3">
    <location>
        <begin position="146"/>
        <end position="209"/>
    </location>
</feature>
<evidence type="ECO:0000313" key="4">
    <source>
        <dbReference type="EMBL" id="CAK0810291.1"/>
    </source>
</evidence>
<reference evidence="4" key="1">
    <citation type="submission" date="2023-10" db="EMBL/GenBank/DDBJ databases">
        <authorList>
            <person name="Chen Y."/>
            <person name="Shah S."/>
            <person name="Dougan E. K."/>
            <person name="Thang M."/>
            <person name="Chan C."/>
        </authorList>
    </citation>
    <scope>NUCLEOTIDE SEQUENCE [LARGE SCALE GENOMIC DNA]</scope>
</reference>
<feature type="region of interest" description="Disordered" evidence="2">
    <location>
        <begin position="219"/>
        <end position="242"/>
    </location>
</feature>
<evidence type="ECO:0000259" key="3">
    <source>
        <dbReference type="PROSITE" id="PS50118"/>
    </source>
</evidence>
<feature type="DNA-binding region" description="HMG box" evidence="1">
    <location>
        <begin position="146"/>
        <end position="209"/>
    </location>
</feature>
<evidence type="ECO:0000256" key="2">
    <source>
        <dbReference type="SAM" id="MobiDB-lite"/>
    </source>
</evidence>
<sequence length="319" mass="36141">MGVVSHDVQFGSQHVFRKSRHVMAAERSKMMIMRLQLDKLELSSRIVALEADLWWWQDWWDHQGVRATVDGSALITTEVSEKEAIPAEATAERQTTEDTVMQEVPVEQADNRHNVHEVHVVEEFSQSLKCNAAEPDSTSAWIYAEPKLPMFAFFLFAQGRRGEISRLGVQAADAVNSEWDSLPAMVKHEWCAQESKLQEAYAAQLQEYRGFGRYRASASEQDLDAPNSADIQGEGAGVANDRREEKLEFSSEQVKVMVDTTIYNIMQHPACADVPDGFFEDIAQDLKRTISSRIRHRYSESEAKRLMDLVVSKCADAMK</sequence>
<dbReference type="SUPFAM" id="SSF47095">
    <property type="entry name" value="HMG-box"/>
    <property type="match status" value="1"/>
</dbReference>
<keyword evidence="5" id="KW-1185">Reference proteome</keyword>
<proteinExistence type="predicted"/>
<accession>A0ABN9QVF6</accession>
<dbReference type="EMBL" id="CAUYUJ010004616">
    <property type="protein sequence ID" value="CAK0810291.1"/>
    <property type="molecule type" value="Genomic_DNA"/>
</dbReference>
<dbReference type="InterPro" id="IPR009071">
    <property type="entry name" value="HMG_box_dom"/>
</dbReference>